<organism evidence="4 5">
    <name type="scientific">Eiseniibacteriota bacterium</name>
    <dbReference type="NCBI Taxonomy" id="2212470"/>
    <lineage>
        <taxon>Bacteria</taxon>
        <taxon>Candidatus Eiseniibacteriota</taxon>
    </lineage>
</organism>
<feature type="region of interest" description="Disordered" evidence="2">
    <location>
        <begin position="1"/>
        <end position="59"/>
    </location>
</feature>
<dbReference type="GO" id="GO:0004553">
    <property type="term" value="F:hydrolase activity, hydrolyzing O-glycosyl compounds"/>
    <property type="evidence" value="ECO:0007669"/>
    <property type="project" value="InterPro"/>
</dbReference>
<dbReference type="AlphaFoldDB" id="A0A538TZU0"/>
<name>A0A538TZU0_UNCEI</name>
<feature type="compositionally biased region" description="Basic and acidic residues" evidence="2">
    <location>
        <begin position="25"/>
        <end position="40"/>
    </location>
</feature>
<dbReference type="InterPro" id="IPR013783">
    <property type="entry name" value="Ig-like_fold"/>
</dbReference>
<dbReference type="PANTHER" id="PTHR10343:SF84">
    <property type="entry name" value="5'-AMP-ACTIVATED PROTEIN KINASE SUBUNIT BETA-1"/>
    <property type="match status" value="1"/>
</dbReference>
<dbReference type="EMBL" id="VBPA01000331">
    <property type="protein sequence ID" value="TMQ69175.1"/>
    <property type="molecule type" value="Genomic_DNA"/>
</dbReference>
<evidence type="ECO:0000313" key="5">
    <source>
        <dbReference type="Proteomes" id="UP000319836"/>
    </source>
</evidence>
<evidence type="ECO:0000256" key="1">
    <source>
        <dbReference type="ARBA" id="ARBA00010926"/>
    </source>
</evidence>
<dbReference type="SUPFAM" id="SSF81296">
    <property type="entry name" value="E set domains"/>
    <property type="match status" value="1"/>
</dbReference>
<dbReference type="Pfam" id="PF02922">
    <property type="entry name" value="CBM_48"/>
    <property type="match status" value="1"/>
</dbReference>
<dbReference type="InterPro" id="IPR004193">
    <property type="entry name" value="Glyco_hydro_13_N"/>
</dbReference>
<dbReference type="GO" id="GO:0005975">
    <property type="term" value="P:carbohydrate metabolic process"/>
    <property type="evidence" value="ECO:0007669"/>
    <property type="project" value="InterPro"/>
</dbReference>
<evidence type="ECO:0000259" key="3">
    <source>
        <dbReference type="Pfam" id="PF02922"/>
    </source>
</evidence>
<dbReference type="Gene3D" id="2.60.40.10">
    <property type="entry name" value="Immunoglobulins"/>
    <property type="match status" value="1"/>
</dbReference>
<feature type="domain" description="Glycoside hydrolase family 13 N-terminal" evidence="3">
    <location>
        <begin position="117"/>
        <end position="180"/>
    </location>
</feature>
<protein>
    <recommendedName>
        <fullName evidence="3">Glycoside hydrolase family 13 N-terminal domain-containing protein</fullName>
    </recommendedName>
</protein>
<dbReference type="InterPro" id="IPR050827">
    <property type="entry name" value="CRP1_MDG1_kinase"/>
</dbReference>
<reference evidence="4 5" key="1">
    <citation type="journal article" date="2019" name="Nat. Microbiol.">
        <title>Mediterranean grassland soil C-N compound turnover is dependent on rainfall and depth, and is mediated by genomically divergent microorganisms.</title>
        <authorList>
            <person name="Diamond S."/>
            <person name="Andeer P.F."/>
            <person name="Li Z."/>
            <person name="Crits-Christoph A."/>
            <person name="Burstein D."/>
            <person name="Anantharaman K."/>
            <person name="Lane K.R."/>
            <person name="Thomas B.C."/>
            <person name="Pan C."/>
            <person name="Northen T.R."/>
            <person name="Banfield J.F."/>
        </authorList>
    </citation>
    <scope>NUCLEOTIDE SEQUENCE [LARGE SCALE GENOMIC DNA]</scope>
    <source>
        <strain evidence="4">WS_10</strain>
    </source>
</reference>
<sequence>MEHEDDRELRRRVAGSYARVGPVDDEAKGRLMDRLRREDAPGASGVSGGTAARDAGSNSGERGLLAWRPLTAGLAVAASLALGTALGWTLHSRLGSAPKAALSSEIAEVPSTREVRLVQFVLAAPKASHVTVVGDFNEWDPIATPMARRVDGAWTAAIPVSPGRHVYAFIVDGDRWVSDPAAPMAPEDGFGIRNSVIVVGGQEPT</sequence>
<comment type="caution">
    <text evidence="4">The sequence shown here is derived from an EMBL/GenBank/DDBJ whole genome shotgun (WGS) entry which is preliminary data.</text>
</comment>
<dbReference type="InterPro" id="IPR014756">
    <property type="entry name" value="Ig_E-set"/>
</dbReference>
<evidence type="ECO:0000313" key="4">
    <source>
        <dbReference type="EMBL" id="TMQ69175.1"/>
    </source>
</evidence>
<proteinExistence type="inferred from homology"/>
<dbReference type="CDD" id="cd07184">
    <property type="entry name" value="E_set_Isoamylase_like_N"/>
    <property type="match status" value="1"/>
</dbReference>
<comment type="similarity">
    <text evidence="1">Belongs to the 5'-AMP-activated protein kinase beta subunit family.</text>
</comment>
<gene>
    <name evidence="4" type="ORF">E6K80_12555</name>
</gene>
<dbReference type="Proteomes" id="UP000319836">
    <property type="component" value="Unassembled WGS sequence"/>
</dbReference>
<feature type="compositionally biased region" description="Basic and acidic residues" evidence="2">
    <location>
        <begin position="1"/>
        <end position="11"/>
    </location>
</feature>
<accession>A0A538TZU0</accession>
<evidence type="ECO:0000256" key="2">
    <source>
        <dbReference type="SAM" id="MobiDB-lite"/>
    </source>
</evidence>
<dbReference type="PANTHER" id="PTHR10343">
    <property type="entry name" value="5'-AMP-ACTIVATED PROTEIN KINASE , BETA SUBUNIT"/>
    <property type="match status" value="1"/>
</dbReference>